<evidence type="ECO:0000313" key="3">
    <source>
        <dbReference type="EMBL" id="REJ51863.1"/>
    </source>
</evidence>
<proteinExistence type="predicted"/>
<dbReference type="Pfam" id="PF13474">
    <property type="entry name" value="SnoaL_3"/>
    <property type="match status" value="1"/>
</dbReference>
<gene>
    <name evidence="3" type="ORF">DWQ51_12155</name>
</gene>
<feature type="transmembrane region" description="Helical" evidence="1">
    <location>
        <begin position="182"/>
        <end position="201"/>
    </location>
</feature>
<name>A0A3E0LY98_9CHRO</name>
<dbReference type="EMBL" id="QQWD01000012">
    <property type="protein sequence ID" value="REJ51863.1"/>
    <property type="molecule type" value="Genomic_DNA"/>
</dbReference>
<reference evidence="3 4" key="1">
    <citation type="submission" date="2017-10" db="EMBL/GenBank/DDBJ databases">
        <title>A large-scale comparative metagenomic study reveals the eutrophication-driven functional interactions in six Microcystis-epibionts communities.</title>
        <authorList>
            <person name="Li Q."/>
            <person name="Lin F."/>
        </authorList>
    </citation>
    <scope>NUCLEOTIDE SEQUENCE [LARGE SCALE GENOMIC DNA]</scope>
    <source>
        <strain evidence="3">TW10</strain>
    </source>
</reference>
<evidence type="ECO:0000256" key="1">
    <source>
        <dbReference type="SAM" id="Phobius"/>
    </source>
</evidence>
<evidence type="ECO:0000313" key="4">
    <source>
        <dbReference type="Proteomes" id="UP000257002"/>
    </source>
</evidence>
<keyword evidence="1" id="KW-0472">Membrane</keyword>
<dbReference type="InterPro" id="IPR032710">
    <property type="entry name" value="NTF2-like_dom_sf"/>
</dbReference>
<dbReference type="SUPFAM" id="SSF54427">
    <property type="entry name" value="NTF2-like"/>
    <property type="match status" value="1"/>
</dbReference>
<dbReference type="InterPro" id="IPR037401">
    <property type="entry name" value="SnoaL-like"/>
</dbReference>
<keyword evidence="1" id="KW-0812">Transmembrane</keyword>
<feature type="domain" description="SnoaL-like" evidence="2">
    <location>
        <begin position="52"/>
        <end position="163"/>
    </location>
</feature>
<dbReference type="Gene3D" id="3.10.450.50">
    <property type="match status" value="1"/>
</dbReference>
<accession>A0A3E0LY98</accession>
<dbReference type="AlphaFoldDB" id="A0A3E0LY98"/>
<evidence type="ECO:0000259" key="2">
    <source>
        <dbReference type="Pfam" id="PF13474"/>
    </source>
</evidence>
<keyword evidence="1" id="KW-1133">Transmembrane helix</keyword>
<sequence length="212" mass="23633">MMKQKFTNIYKLAQLLSIVLLAIVIGNFPSSALADVGQGDIDAIIRTREIALEALNTRNFTKIDPYLHPQFIITTVDNQVFHTTSEFEKYWNQQFSSTIENIKMQLQGETIRTFLSPEIDVAAGGAITTFSFKDGKSANMALRWTAVLQKLEDKWMIQSLHFSSNLLDNPVLNAARQLNKTLGVAAGLGGFLLGAATMVILNRRTKRRATIV</sequence>
<protein>
    <submittedName>
        <fullName evidence="3">DUF4440 domain-containing protein</fullName>
    </submittedName>
</protein>
<comment type="caution">
    <text evidence="3">The sequence shown here is derived from an EMBL/GenBank/DDBJ whole genome shotgun (WGS) entry which is preliminary data.</text>
</comment>
<dbReference type="Proteomes" id="UP000257002">
    <property type="component" value="Unassembled WGS sequence"/>
</dbReference>
<organism evidence="3 4">
    <name type="scientific">Microcystis wesenbergii TW10</name>
    <dbReference type="NCBI Taxonomy" id="2060474"/>
    <lineage>
        <taxon>Bacteria</taxon>
        <taxon>Bacillati</taxon>
        <taxon>Cyanobacteriota</taxon>
        <taxon>Cyanophyceae</taxon>
        <taxon>Oscillatoriophycideae</taxon>
        <taxon>Chroococcales</taxon>
        <taxon>Microcystaceae</taxon>
        <taxon>Microcystis</taxon>
    </lineage>
</organism>